<protein>
    <submittedName>
        <fullName evidence="1">Uncharacterized protein</fullName>
    </submittedName>
</protein>
<dbReference type="EMBL" id="RCZH01000005">
    <property type="protein sequence ID" value="TPG41689.1"/>
    <property type="molecule type" value="Genomic_DNA"/>
</dbReference>
<keyword evidence="2" id="KW-1185">Reference proteome</keyword>
<dbReference type="Proteomes" id="UP000319700">
    <property type="component" value="Unassembled WGS sequence"/>
</dbReference>
<reference evidence="1 2" key="1">
    <citation type="journal article" date="2019" name="Environ. Microbiol.">
        <title>Species interactions and distinct microbial communities in high Arctic permafrost affected cryosols are associated with the CH4 and CO2 gas fluxes.</title>
        <authorList>
            <person name="Altshuler I."/>
            <person name="Hamel J."/>
            <person name="Turney S."/>
            <person name="Magnuson E."/>
            <person name="Levesque R."/>
            <person name="Greer C."/>
            <person name="Whyte L.G."/>
        </authorList>
    </citation>
    <scope>NUCLEOTIDE SEQUENCE [LARGE SCALE GENOMIC DNA]</scope>
    <source>
        <strain evidence="1 2">42</strain>
    </source>
</reference>
<comment type="caution">
    <text evidence="1">The sequence shown here is derived from an EMBL/GenBank/DDBJ whole genome shotgun (WGS) entry which is preliminary data.</text>
</comment>
<proteinExistence type="predicted"/>
<organism evidence="1 2">
    <name type="scientific">Flavobacterium pectinovorum</name>
    <dbReference type="NCBI Taxonomy" id="29533"/>
    <lineage>
        <taxon>Bacteria</taxon>
        <taxon>Pseudomonadati</taxon>
        <taxon>Bacteroidota</taxon>
        <taxon>Flavobacteriia</taxon>
        <taxon>Flavobacteriales</taxon>
        <taxon>Flavobacteriaceae</taxon>
        <taxon>Flavobacterium</taxon>
    </lineage>
</organism>
<evidence type="ECO:0000313" key="1">
    <source>
        <dbReference type="EMBL" id="TPG41689.1"/>
    </source>
</evidence>
<evidence type="ECO:0000313" key="2">
    <source>
        <dbReference type="Proteomes" id="UP000319700"/>
    </source>
</evidence>
<sequence length="207" mass="25033">MKNIIIVFFLFLINSIQSQNLQVKDLRVVIDKNIPDWTNSFENFDWNDFIKVDSIADFEKVEKQNVKKLEKFQQLYDPIISYSENKNKFIDIYSYQLNLEKKNEKYYSNIDVGQAIYFCEINKKLWQRIAYNEYSKYFEDVIWINENKFLLVGYEKTENDKNSPIIYVGNLKNQSFEIIINTNKKCLQKENFYKSKKLKNIKIENQE</sequence>
<accession>A0A502EYB9</accession>
<dbReference type="OrthoDB" id="1348214at2"/>
<name>A0A502EYB9_9FLAO</name>
<dbReference type="AlphaFoldDB" id="A0A502EYB9"/>
<dbReference type="RefSeq" id="WP_140506190.1">
    <property type="nucleotide sequence ID" value="NZ_RCZH01000005.1"/>
</dbReference>
<gene>
    <name evidence="1" type="ORF">EAH81_09420</name>
</gene>